<dbReference type="HOGENOM" id="CLU_1958078_0_0_6"/>
<feature type="transmembrane region" description="Helical" evidence="1">
    <location>
        <begin position="77"/>
        <end position="97"/>
    </location>
</feature>
<keyword evidence="1" id="KW-1133">Transmembrane helix</keyword>
<accession>A4Y5V9</accession>
<reference evidence="2" key="1">
    <citation type="submission" date="2007-04" db="EMBL/GenBank/DDBJ databases">
        <title>Complete sequence of Shewanella putrefaciens CN-32.</title>
        <authorList>
            <consortium name="US DOE Joint Genome Institute"/>
            <person name="Copeland A."/>
            <person name="Lucas S."/>
            <person name="Lapidus A."/>
            <person name="Barry K."/>
            <person name="Detter J.C."/>
            <person name="Glavina del Rio T."/>
            <person name="Hammon N."/>
            <person name="Israni S."/>
            <person name="Dalin E."/>
            <person name="Tice H."/>
            <person name="Pitluck S."/>
            <person name="Chain P."/>
            <person name="Malfatti S."/>
            <person name="Shin M."/>
            <person name="Vergez L."/>
            <person name="Schmutz J."/>
            <person name="Larimer F."/>
            <person name="Land M."/>
            <person name="Hauser L."/>
            <person name="Kyrpides N."/>
            <person name="Mikhailova N."/>
            <person name="Romine M.F."/>
            <person name="Fredrickson J."/>
            <person name="Tiedje J."/>
            <person name="Richardson P."/>
        </authorList>
    </citation>
    <scope>NUCLEOTIDE SEQUENCE [LARGE SCALE GENOMIC DNA]</scope>
    <source>
        <strain evidence="2">CN-32</strain>
    </source>
</reference>
<dbReference type="AlphaFoldDB" id="A4Y5V9"/>
<keyword evidence="1" id="KW-0812">Transmembrane</keyword>
<sequence>MMMLILLAAMVLSTGLCIYHLNQGKRVLLAPLFIANVSEQTKRMLLGVFYFQTIFFLISTATFLVCAVALIPQMYAFSLLLFIGLNYSIFAIWQLYIASLSPPNSGLMLSLQALVFLLIGILSMLEPLMAMM</sequence>
<name>A4Y5V9_SHEPC</name>
<protein>
    <submittedName>
        <fullName evidence="2">Uncharacterized protein</fullName>
    </submittedName>
</protein>
<dbReference type="eggNOG" id="ENOG5033A7C">
    <property type="taxonomic scope" value="Bacteria"/>
</dbReference>
<proteinExistence type="predicted"/>
<organism evidence="2">
    <name type="scientific">Shewanella putrefaciens (strain CN-32 / ATCC BAA-453)</name>
    <dbReference type="NCBI Taxonomy" id="319224"/>
    <lineage>
        <taxon>Bacteria</taxon>
        <taxon>Pseudomonadati</taxon>
        <taxon>Pseudomonadota</taxon>
        <taxon>Gammaproteobacteria</taxon>
        <taxon>Alteromonadales</taxon>
        <taxon>Shewanellaceae</taxon>
        <taxon>Shewanella</taxon>
    </lineage>
</organism>
<gene>
    <name evidence="2" type="ordered locus">Sputcn32_1617</name>
</gene>
<feature type="transmembrane region" description="Helical" evidence="1">
    <location>
        <begin position="109"/>
        <end position="129"/>
    </location>
</feature>
<feature type="transmembrane region" description="Helical" evidence="1">
    <location>
        <begin position="49"/>
        <end position="70"/>
    </location>
</feature>
<keyword evidence="1" id="KW-0472">Membrane</keyword>
<evidence type="ECO:0000256" key="1">
    <source>
        <dbReference type="SAM" id="Phobius"/>
    </source>
</evidence>
<dbReference type="STRING" id="319224.Sputcn32_1617"/>
<evidence type="ECO:0000313" key="2">
    <source>
        <dbReference type="EMBL" id="ABP75342.1"/>
    </source>
</evidence>
<dbReference type="KEGG" id="spc:Sputcn32_1617"/>
<dbReference type="EMBL" id="CP000681">
    <property type="protein sequence ID" value="ABP75342.1"/>
    <property type="molecule type" value="Genomic_DNA"/>
</dbReference>